<dbReference type="InterPro" id="IPR011527">
    <property type="entry name" value="ABC1_TM_dom"/>
</dbReference>
<dbReference type="EMBL" id="FR687359">
    <property type="protein sequence ID" value="CBW75575.1"/>
    <property type="molecule type" value="Genomic_DNA"/>
</dbReference>
<dbReference type="GO" id="GO:0043190">
    <property type="term" value="C:ATP-binding cassette (ABC) transporter complex"/>
    <property type="evidence" value="ECO:0007669"/>
    <property type="project" value="TreeGrafter"/>
</dbReference>
<dbReference type="PROSITE" id="PS50893">
    <property type="entry name" value="ABC_TRANSPORTER_2"/>
    <property type="match status" value="1"/>
</dbReference>
<dbReference type="Gene3D" id="1.20.1560.10">
    <property type="entry name" value="ABC transporter type 1, transmembrane domain"/>
    <property type="match status" value="1"/>
</dbReference>
<feature type="transmembrane region" description="Helical" evidence="10">
    <location>
        <begin position="66"/>
        <end position="86"/>
    </location>
</feature>
<dbReference type="GO" id="GO:0005524">
    <property type="term" value="F:ATP binding"/>
    <property type="evidence" value="ECO:0007669"/>
    <property type="project" value="UniProtKB-KW"/>
</dbReference>
<gene>
    <name evidence="13" type="ordered locus">RBRH_01507</name>
</gene>
<evidence type="ECO:0000256" key="3">
    <source>
        <dbReference type="ARBA" id="ARBA00022475"/>
    </source>
</evidence>
<dbReference type="GO" id="GO:0016887">
    <property type="term" value="F:ATP hydrolysis activity"/>
    <property type="evidence" value="ECO:0007669"/>
    <property type="project" value="InterPro"/>
</dbReference>
<dbReference type="KEGG" id="brh:RBRH_01507"/>
<keyword evidence="3" id="KW-1003">Cell membrane</keyword>
<feature type="transmembrane region" description="Helical" evidence="10">
    <location>
        <begin position="159"/>
        <end position="178"/>
    </location>
</feature>
<keyword evidence="5 10" id="KW-0812">Transmembrane</keyword>
<dbReference type="SUPFAM" id="SSF52540">
    <property type="entry name" value="P-loop containing nucleoside triphosphate hydrolases"/>
    <property type="match status" value="1"/>
</dbReference>
<keyword evidence="6" id="KW-0547">Nucleotide-binding</keyword>
<evidence type="ECO:0000256" key="6">
    <source>
        <dbReference type="ARBA" id="ARBA00022741"/>
    </source>
</evidence>
<dbReference type="InterPro" id="IPR003439">
    <property type="entry name" value="ABC_transporter-like_ATP-bd"/>
</dbReference>
<dbReference type="GO" id="GO:0140359">
    <property type="term" value="F:ABC-type transporter activity"/>
    <property type="evidence" value="ECO:0007669"/>
    <property type="project" value="InterPro"/>
</dbReference>
<proteinExistence type="predicted"/>
<evidence type="ECO:0000259" key="11">
    <source>
        <dbReference type="PROSITE" id="PS50893"/>
    </source>
</evidence>
<dbReference type="GO" id="GO:0015833">
    <property type="term" value="P:peptide transport"/>
    <property type="evidence" value="ECO:0007669"/>
    <property type="project" value="InterPro"/>
</dbReference>
<dbReference type="Proteomes" id="UP000007437">
    <property type="component" value="Chromosome"/>
</dbReference>
<dbReference type="HOGENOM" id="CLU_023671_2_1_4"/>
<evidence type="ECO:0000256" key="7">
    <source>
        <dbReference type="ARBA" id="ARBA00022840"/>
    </source>
</evidence>
<dbReference type="InterPro" id="IPR005898">
    <property type="entry name" value="Cyc_pep_transpt_SyrD/YojI"/>
</dbReference>
<sequence>MQRRLRKRKILMLMVQYLKRYFRPLFATAILSSAGAMLTIGLLAYINRLATQGLPQPNWVCLVTALGWFGALCLVNGVSQIILAKLSSGLVGQLRKDLSKQFIDVDYCKLVGHKSTVFGVLIEDITRISPLVILAPHLAYNVILVLVCSIYLITLSFQLFLVLLVGLAIPLAISAFLLKSTRKPLDAMRRSEEALFEHFHAIADGKKEMLLSRARANHFYDVLLLPAIEQAQRLMRQVHLRWNLNEAWSSGSAYGTVFVVVYLGYAAFALPSDVIVRFVIGALFIVGPLNFLIHSGQPVSTGLSSLRHLERVGLDLRSQDVTADEHTTSHTDTKWQSIHAQDLCYRYPESKVGEGIGPFNLSIRRGEMVFIVGDNGSGKSTLIHLLCGLLPPSSGRLCLDEQPVPYGSSAYRERFSSVFGDFFLFSDVLDAKGDALPDAQIRALLRDLELDEQLSVDQGKLSKTSLSTGQRKRLALLQCYAEDREVCLFDEWAADQDPRFRQHFYLTLLPQLKQQGKTLIVISHDDRFFHLADRLIVLKGGRVMSDSATDTLADGADTRLTSLSVANSMAANSAA</sequence>
<evidence type="ECO:0000259" key="12">
    <source>
        <dbReference type="PROSITE" id="PS50929"/>
    </source>
</evidence>
<feature type="transmembrane region" description="Helical" evidence="10">
    <location>
        <begin position="274"/>
        <end position="293"/>
    </location>
</feature>
<dbReference type="NCBIfam" id="TIGR01194">
    <property type="entry name" value="cyc_pep_trnsptr"/>
    <property type="match status" value="1"/>
</dbReference>
<evidence type="ECO:0000313" key="14">
    <source>
        <dbReference type="Proteomes" id="UP000007437"/>
    </source>
</evidence>
<dbReference type="Pfam" id="PF00005">
    <property type="entry name" value="ABC_tran"/>
    <property type="match status" value="1"/>
</dbReference>
<feature type="domain" description="ABC transmembrane type-1" evidence="12">
    <location>
        <begin position="25"/>
        <end position="301"/>
    </location>
</feature>
<dbReference type="CDD" id="cd03225">
    <property type="entry name" value="ABC_cobalt_CbiO_domain1"/>
    <property type="match status" value="1"/>
</dbReference>
<dbReference type="InterPro" id="IPR036640">
    <property type="entry name" value="ABC1_TM_sf"/>
</dbReference>
<feature type="transmembrane region" description="Helical" evidence="10">
    <location>
        <begin position="131"/>
        <end position="153"/>
    </location>
</feature>
<evidence type="ECO:0000256" key="8">
    <source>
        <dbReference type="ARBA" id="ARBA00022989"/>
    </source>
</evidence>
<evidence type="ECO:0000256" key="9">
    <source>
        <dbReference type="ARBA" id="ARBA00023136"/>
    </source>
</evidence>
<feature type="transmembrane region" description="Helical" evidence="10">
    <location>
        <begin position="247"/>
        <end position="268"/>
    </location>
</feature>
<evidence type="ECO:0000256" key="2">
    <source>
        <dbReference type="ARBA" id="ARBA00022448"/>
    </source>
</evidence>
<dbReference type="InterPro" id="IPR015856">
    <property type="entry name" value="ABC_transpr_CbiO/EcfA_su"/>
</dbReference>
<comment type="subcellular location">
    <subcellularLocation>
        <location evidence="1">Cell membrane</location>
        <topology evidence="1">Multi-pass membrane protein</topology>
    </subcellularLocation>
</comment>
<organism evidence="13 14">
    <name type="scientific">Mycetohabitans rhizoxinica (strain DSM 19002 / CIP 109453 / HKI 454)</name>
    <name type="common">Paraburkholderia rhizoxinica</name>
    <dbReference type="NCBI Taxonomy" id="882378"/>
    <lineage>
        <taxon>Bacteria</taxon>
        <taxon>Pseudomonadati</taxon>
        <taxon>Pseudomonadota</taxon>
        <taxon>Betaproteobacteria</taxon>
        <taxon>Burkholderiales</taxon>
        <taxon>Burkholderiaceae</taxon>
        <taxon>Mycetohabitans</taxon>
    </lineage>
</organism>
<evidence type="ECO:0000256" key="5">
    <source>
        <dbReference type="ARBA" id="ARBA00022692"/>
    </source>
</evidence>
<dbReference type="InterPro" id="IPR050095">
    <property type="entry name" value="ECF_ABC_transporter_ATP-bd"/>
</dbReference>
<dbReference type="GO" id="GO:1904680">
    <property type="term" value="F:peptide transmembrane transporter activity"/>
    <property type="evidence" value="ECO:0007669"/>
    <property type="project" value="InterPro"/>
</dbReference>
<dbReference type="InterPro" id="IPR027417">
    <property type="entry name" value="P-loop_NTPase"/>
</dbReference>
<dbReference type="SUPFAM" id="SSF90123">
    <property type="entry name" value="ABC transporter transmembrane region"/>
    <property type="match status" value="1"/>
</dbReference>
<dbReference type="eggNOG" id="COG4615">
    <property type="taxonomic scope" value="Bacteria"/>
</dbReference>
<dbReference type="InterPro" id="IPR003593">
    <property type="entry name" value="AAA+_ATPase"/>
</dbReference>
<protein>
    <submittedName>
        <fullName evidence="13">ABC transporter</fullName>
    </submittedName>
</protein>
<evidence type="ECO:0000256" key="4">
    <source>
        <dbReference type="ARBA" id="ARBA00022519"/>
    </source>
</evidence>
<keyword evidence="4" id="KW-0997">Cell inner membrane</keyword>
<keyword evidence="8 10" id="KW-1133">Transmembrane helix</keyword>
<keyword evidence="7" id="KW-0067">ATP-binding</keyword>
<dbReference type="PANTHER" id="PTHR43553">
    <property type="entry name" value="HEAVY METAL TRANSPORTER"/>
    <property type="match status" value="1"/>
</dbReference>
<feature type="domain" description="ABC transporter" evidence="11">
    <location>
        <begin position="338"/>
        <end position="565"/>
    </location>
</feature>
<evidence type="ECO:0000256" key="10">
    <source>
        <dbReference type="SAM" id="Phobius"/>
    </source>
</evidence>
<dbReference type="STRING" id="882378.RBRH_01507"/>
<feature type="transmembrane region" description="Helical" evidence="10">
    <location>
        <begin position="21"/>
        <end position="46"/>
    </location>
</feature>
<dbReference type="PROSITE" id="PS50929">
    <property type="entry name" value="ABC_TM1F"/>
    <property type="match status" value="1"/>
</dbReference>
<evidence type="ECO:0000256" key="1">
    <source>
        <dbReference type="ARBA" id="ARBA00004651"/>
    </source>
</evidence>
<accession>E5ASJ3</accession>
<keyword evidence="2" id="KW-0813">Transport</keyword>
<name>E5ASJ3_MYCRK</name>
<dbReference type="PANTHER" id="PTHR43553:SF11">
    <property type="entry name" value="ABC TRANSPORTER ATP-BINDING_PERMEASE PROTEIN YOJI"/>
    <property type="match status" value="1"/>
</dbReference>
<reference evidence="13 14" key="1">
    <citation type="journal article" date="2011" name="J. Bacteriol.">
        <title>Complete genome sequence of Burkholderia rhizoxinica, an endosymbiont of Rhizopus microsporus.</title>
        <authorList>
            <person name="Lackner G."/>
            <person name="Moebius N."/>
            <person name="Partida-Martinez L."/>
            <person name="Hertweck C."/>
        </authorList>
    </citation>
    <scope>NUCLEOTIDE SEQUENCE [LARGE SCALE GENOMIC DNA]</scope>
    <source>
        <strain evidence="14">DSM 19002 / CIP 109453 / HKI 454</strain>
    </source>
</reference>
<dbReference type="AlphaFoldDB" id="E5ASJ3"/>
<dbReference type="SMART" id="SM00382">
    <property type="entry name" value="AAA"/>
    <property type="match status" value="1"/>
</dbReference>
<evidence type="ECO:0000313" key="13">
    <source>
        <dbReference type="EMBL" id="CBW75575.1"/>
    </source>
</evidence>
<dbReference type="Gene3D" id="3.40.50.300">
    <property type="entry name" value="P-loop containing nucleotide triphosphate hydrolases"/>
    <property type="match status" value="1"/>
</dbReference>
<keyword evidence="9 10" id="KW-0472">Membrane</keyword>